<dbReference type="Proteomes" id="UP001224122">
    <property type="component" value="Unassembled WGS sequence"/>
</dbReference>
<evidence type="ECO:0008006" key="3">
    <source>
        <dbReference type="Google" id="ProtNLM"/>
    </source>
</evidence>
<proteinExistence type="predicted"/>
<reference evidence="1 2" key="1">
    <citation type="submission" date="2023-07" db="EMBL/GenBank/DDBJ databases">
        <title>Genomic Encyclopedia of Type Strains, Phase IV (KMG-IV): sequencing the most valuable type-strain genomes for metagenomic binning, comparative biology and taxonomic classification.</title>
        <authorList>
            <person name="Goeker M."/>
        </authorList>
    </citation>
    <scope>NUCLEOTIDE SEQUENCE [LARGE SCALE GENOMIC DNA]</scope>
    <source>
        <strain evidence="1 2">DSM 27594</strain>
    </source>
</reference>
<keyword evidence="2" id="KW-1185">Reference proteome</keyword>
<evidence type="ECO:0000313" key="1">
    <source>
        <dbReference type="EMBL" id="MDQ0197825.1"/>
    </source>
</evidence>
<evidence type="ECO:0000313" key="2">
    <source>
        <dbReference type="Proteomes" id="UP001224122"/>
    </source>
</evidence>
<sequence>MLKIHHYTVKVTLRGLFCFINNCAGKLFSLDELQMRYLKFFSLDVNHQGFFVWE</sequence>
<protein>
    <recommendedName>
        <fullName evidence="3">EF-hand domain-containing protein</fullName>
    </recommendedName>
</protein>
<name>A0ABT9XQJ5_9BACI</name>
<accession>A0ABT9XQJ5</accession>
<dbReference type="EMBL" id="JAUSTW010000001">
    <property type="protein sequence ID" value="MDQ0197825.1"/>
    <property type="molecule type" value="Genomic_DNA"/>
</dbReference>
<organism evidence="1 2">
    <name type="scientific">Neobacillus ginsengisoli</name>
    <dbReference type="NCBI Taxonomy" id="904295"/>
    <lineage>
        <taxon>Bacteria</taxon>
        <taxon>Bacillati</taxon>
        <taxon>Bacillota</taxon>
        <taxon>Bacilli</taxon>
        <taxon>Bacillales</taxon>
        <taxon>Bacillaceae</taxon>
        <taxon>Neobacillus</taxon>
    </lineage>
</organism>
<gene>
    <name evidence="1" type="ORF">J2S10_000930</name>
</gene>
<comment type="caution">
    <text evidence="1">The sequence shown here is derived from an EMBL/GenBank/DDBJ whole genome shotgun (WGS) entry which is preliminary data.</text>
</comment>